<keyword evidence="3" id="KW-1185">Reference proteome</keyword>
<protein>
    <recommendedName>
        <fullName evidence="4">DUF3194 domain-containing protein</fullName>
    </recommendedName>
</protein>
<sequence>MEHRKLKISNKEIEKIAEFISDSVQGYIMKKVPKKEILDFQINVDVKHGKTLDINVDAELYLNPISRHDPKTIIDNAIKHVYKEIDKYVRKHGFEEI</sequence>
<evidence type="ECO:0000256" key="1">
    <source>
        <dbReference type="ARBA" id="ARBA00008515"/>
    </source>
</evidence>
<proteinExistence type="inferred from homology"/>
<dbReference type="AlphaFoldDB" id="E3GWX3"/>
<dbReference type="EMBL" id="CP002278">
    <property type="protein sequence ID" value="ADP76862.1"/>
    <property type="molecule type" value="Genomic_DNA"/>
</dbReference>
<dbReference type="Gene3D" id="3.30.300.100">
    <property type="entry name" value="MTH677-like"/>
    <property type="match status" value="1"/>
</dbReference>
<accession>E3GWX3</accession>
<evidence type="ECO:0000313" key="2">
    <source>
        <dbReference type="EMBL" id="ADP76862.1"/>
    </source>
</evidence>
<dbReference type="Pfam" id="PF11419">
    <property type="entry name" value="DUF3194"/>
    <property type="match status" value="1"/>
</dbReference>
<dbReference type="HOGENOM" id="CLU_182712_0_0_2"/>
<evidence type="ECO:0008006" key="4">
    <source>
        <dbReference type="Google" id="ProtNLM"/>
    </source>
</evidence>
<dbReference type="InterPro" id="IPR024502">
    <property type="entry name" value="DUF3194"/>
</dbReference>
<evidence type="ECO:0000313" key="3">
    <source>
        <dbReference type="Proteomes" id="UP000002315"/>
    </source>
</evidence>
<dbReference type="SUPFAM" id="SSF110783">
    <property type="entry name" value="Hypothetical protein MTH677"/>
    <property type="match status" value="1"/>
</dbReference>
<dbReference type="Proteomes" id="UP000002315">
    <property type="component" value="Chromosome"/>
</dbReference>
<dbReference type="InterPro" id="IPR035954">
    <property type="entry name" value="MTH677-like_sf"/>
</dbReference>
<gene>
    <name evidence="2" type="ordered locus">Mfer_0058</name>
</gene>
<comment type="similarity">
    <text evidence="1">Belongs to the UPF0440 family.</text>
</comment>
<name>E3GWX3_METFV</name>
<organism evidence="2 3">
    <name type="scientific">Methanothermus fervidus (strain ATCC 43054 / DSM 2088 / JCM 10308 / V24 S)</name>
    <dbReference type="NCBI Taxonomy" id="523846"/>
    <lineage>
        <taxon>Archaea</taxon>
        <taxon>Methanobacteriati</taxon>
        <taxon>Methanobacteriota</taxon>
        <taxon>Methanomada group</taxon>
        <taxon>Methanobacteria</taxon>
        <taxon>Methanobacteriales</taxon>
        <taxon>Methanothermaceae</taxon>
        <taxon>Methanothermus</taxon>
    </lineage>
</organism>
<dbReference type="KEGG" id="mfv:Mfer_0058"/>
<reference evidence="2 3" key="1">
    <citation type="journal article" date="2010" name="Stand. Genomic Sci.">
        <title>Complete genome sequence of Methanothermus fervidus type strain (V24S).</title>
        <authorList>
            <person name="Anderson I."/>
            <person name="Djao O.D."/>
            <person name="Misra M."/>
            <person name="Chertkov O."/>
            <person name="Nolan M."/>
            <person name="Lucas S."/>
            <person name="Lapidus A."/>
            <person name="Del Rio T.G."/>
            <person name="Tice H."/>
            <person name="Cheng J.F."/>
            <person name="Tapia R."/>
            <person name="Han C."/>
            <person name="Goodwin L."/>
            <person name="Pitluck S."/>
            <person name="Liolios K."/>
            <person name="Ivanova N."/>
            <person name="Mavromatis K."/>
            <person name="Mikhailova N."/>
            <person name="Pati A."/>
            <person name="Brambilla E."/>
            <person name="Chen A."/>
            <person name="Palaniappan K."/>
            <person name="Land M."/>
            <person name="Hauser L."/>
            <person name="Chang Y.J."/>
            <person name="Jeffries C.D."/>
            <person name="Sikorski J."/>
            <person name="Spring S."/>
            <person name="Rohde M."/>
            <person name="Eichinger K."/>
            <person name="Huber H."/>
            <person name="Wirth R."/>
            <person name="Goker M."/>
            <person name="Detter J.C."/>
            <person name="Woyke T."/>
            <person name="Bristow J."/>
            <person name="Eisen J.A."/>
            <person name="Markowitz V."/>
            <person name="Hugenholtz P."/>
            <person name="Klenk H.P."/>
            <person name="Kyrpides N.C."/>
        </authorList>
    </citation>
    <scope>NUCLEOTIDE SEQUENCE [LARGE SCALE GENOMIC DNA]</scope>
    <source>
        <strain evidence="3">ATCC 43054 / DSM 2088 / JCM 10308 / V24 S</strain>
    </source>
</reference>
<dbReference type="STRING" id="523846.Mfer_0058"/>